<dbReference type="InterPro" id="IPR029058">
    <property type="entry name" value="AB_hydrolase_fold"/>
</dbReference>
<dbReference type="GO" id="GO:0016787">
    <property type="term" value="F:hydrolase activity"/>
    <property type="evidence" value="ECO:0007669"/>
    <property type="project" value="UniProtKB-KW"/>
</dbReference>
<name>A0A6B2LWV6_9BACT</name>
<dbReference type="Gene3D" id="3.40.50.1820">
    <property type="entry name" value="alpha/beta hydrolase"/>
    <property type="match status" value="1"/>
</dbReference>
<proteinExistence type="predicted"/>
<keyword evidence="2" id="KW-0378">Hydrolase</keyword>
<dbReference type="PANTHER" id="PTHR36513:SF1">
    <property type="entry name" value="TRANSMEMBRANE PROTEIN"/>
    <property type="match status" value="1"/>
</dbReference>
<dbReference type="PANTHER" id="PTHR36513">
    <property type="entry name" value="ABC TRANSMEMBRANE TYPE-1 DOMAIN-CONTAINING PROTEIN"/>
    <property type="match status" value="1"/>
</dbReference>
<evidence type="ECO:0000313" key="3">
    <source>
        <dbReference type="Proteomes" id="UP000478417"/>
    </source>
</evidence>
<keyword evidence="1" id="KW-0732">Signal</keyword>
<dbReference type="AlphaFoldDB" id="A0A6B2LWV6"/>
<protein>
    <submittedName>
        <fullName evidence="2">Alpha/beta fold hydrolase</fullName>
    </submittedName>
</protein>
<dbReference type="RefSeq" id="WP_163961504.1">
    <property type="nucleotide sequence ID" value="NZ_JAAGNX010000001.1"/>
</dbReference>
<dbReference type="InterPro" id="IPR010297">
    <property type="entry name" value="DUF900_hydrolase"/>
</dbReference>
<evidence type="ECO:0000313" key="2">
    <source>
        <dbReference type="EMBL" id="NDV60988.1"/>
    </source>
</evidence>
<feature type="chain" id="PRO_5025558692" evidence="1">
    <location>
        <begin position="28"/>
        <end position="359"/>
    </location>
</feature>
<dbReference type="Proteomes" id="UP000478417">
    <property type="component" value="Unassembled WGS sequence"/>
</dbReference>
<comment type="caution">
    <text evidence="2">The sequence shown here is derived from an EMBL/GenBank/DDBJ whole genome shotgun (WGS) entry which is preliminary data.</text>
</comment>
<keyword evidence="3" id="KW-1185">Reference proteome</keyword>
<gene>
    <name evidence="2" type="ORF">G0Q06_00840</name>
</gene>
<dbReference type="EMBL" id="JAAGNX010000001">
    <property type="protein sequence ID" value="NDV60988.1"/>
    <property type="molecule type" value="Genomic_DNA"/>
</dbReference>
<accession>A0A6B2LWV6</accession>
<evidence type="ECO:0000256" key="1">
    <source>
        <dbReference type="SAM" id="SignalP"/>
    </source>
</evidence>
<reference evidence="2 3" key="1">
    <citation type="submission" date="2020-02" db="EMBL/GenBank/DDBJ databases">
        <title>Albibacoteraceae fam. nov., the first described family within the subdivision 4 Verrucomicrobia.</title>
        <authorList>
            <person name="Xi F."/>
        </authorList>
    </citation>
    <scope>NUCLEOTIDE SEQUENCE [LARGE SCALE GENOMIC DNA]</scope>
    <source>
        <strain evidence="2 3">CK1056</strain>
    </source>
</reference>
<dbReference type="SUPFAM" id="SSF53474">
    <property type="entry name" value="alpha/beta-Hydrolases"/>
    <property type="match status" value="1"/>
</dbReference>
<dbReference type="PROSITE" id="PS51257">
    <property type="entry name" value="PROKAR_LIPOPROTEIN"/>
    <property type="match status" value="1"/>
</dbReference>
<organism evidence="2 3">
    <name type="scientific">Oceanipulchritudo coccoides</name>
    <dbReference type="NCBI Taxonomy" id="2706888"/>
    <lineage>
        <taxon>Bacteria</taxon>
        <taxon>Pseudomonadati</taxon>
        <taxon>Verrucomicrobiota</taxon>
        <taxon>Opitutia</taxon>
        <taxon>Puniceicoccales</taxon>
        <taxon>Oceanipulchritudinaceae</taxon>
        <taxon>Oceanipulchritudo</taxon>
    </lineage>
</organism>
<dbReference type="Pfam" id="PF05990">
    <property type="entry name" value="DUF900"/>
    <property type="match status" value="1"/>
</dbReference>
<feature type="signal peptide" evidence="1">
    <location>
        <begin position="1"/>
        <end position="27"/>
    </location>
</feature>
<sequence length="359" mass="40531">MFAAKLTGPLLLGLLLVSGCASFNASRQDKIYQEVLYLTTREDTGKSDPGERFAGERGKTRYGAAMVAIDPEPVLSAFSVAQTNRLMQRPQLPRRQALQKIQPLQKDAFMEAIGRYSMDREVPEDILIFIHGYKRSFADSVENAARLRYQLAFPGPAIAFSWPSTDSVSGYLADVENLDWSVPALRDLIEGMGERFPHTRLHLVAHSLGNRALLQLLAELLQNDQEADRLPIGQLVLIAPDFDRDIFMRDVAPELHRLPFRKTLYVSSEDFPLMASGKVFQYPRLGDSRELPPIIKGVETIDVSDAINVFNGHGYYEANRATIEDLYFLIRENKPAHERPGLIQVETDEGPYWRLQPVM</sequence>